<dbReference type="Proteomes" id="UP000219602">
    <property type="component" value="Chromosome 11"/>
</dbReference>
<reference evidence="1 2" key="1">
    <citation type="journal article" date="2016" name="Environ. Microbiol.">
        <title>Effector profiles distinguish formae speciales of Fusarium oxysporum.</title>
        <authorList>
            <person name="van Dam P."/>
            <person name="Fokkens L."/>
            <person name="Schmidt S.M."/>
            <person name="Linmans J.H."/>
            <person name="Kistler H.C."/>
            <person name="Ma L.J."/>
            <person name="Rep M."/>
        </authorList>
    </citation>
    <scope>NUCLEOTIDE SEQUENCE [LARGE SCALE GENOMIC DNA]</scope>
    <source>
        <strain evidence="1 2">Forc016</strain>
    </source>
</reference>
<dbReference type="AlphaFoldDB" id="A0A2H3G607"/>
<gene>
    <name evidence="1" type="ORF">AU210_012579</name>
</gene>
<proteinExistence type="predicted"/>
<dbReference type="EMBL" id="MABQ02000009">
    <property type="protein sequence ID" value="PCD26147.1"/>
    <property type="molecule type" value="Genomic_DNA"/>
</dbReference>
<sequence length="162" mass="17977">MIVSWQADKRECRRYRQCLLRLHLLSLFGATVKPDQDTQQCRLSLEISHLGDDSIVKNDGSTTLKFMHNATQLKFVYDPTKAASWAAVQKTNPITVQNLDSGGEGAGRDSARAERQISVAPIGPFATWMLTVRERENNGLDLSKLTGVCLESWGSARIVDVS</sequence>
<comment type="caution">
    <text evidence="1">The sequence shown here is derived from an EMBL/GenBank/DDBJ whole genome shotgun (WGS) entry which is preliminary data.</text>
</comment>
<name>A0A2H3G607_FUSOX</name>
<reference evidence="1 2" key="2">
    <citation type="journal article" date="2017" name="Sci. Rep.">
        <title>A mobile pathogenicity chromosome in Fusarium oxysporum for infection of multiple cucurbit species.</title>
        <authorList>
            <person name="van Dam P."/>
            <person name="Fokkens L."/>
            <person name="Ayukawa Y."/>
            <person name="van der Gragt M."/>
            <person name="Ter Horst A."/>
            <person name="Brankovics B."/>
            <person name="Houterman P.M."/>
            <person name="Arie T."/>
            <person name="Rep M."/>
        </authorList>
    </citation>
    <scope>NUCLEOTIDE SEQUENCE [LARGE SCALE GENOMIC DNA]</scope>
    <source>
        <strain evidence="1 2">Forc016</strain>
    </source>
</reference>
<organism evidence="1 2">
    <name type="scientific">Fusarium oxysporum f. sp. radicis-cucumerinum</name>
    <dbReference type="NCBI Taxonomy" id="327505"/>
    <lineage>
        <taxon>Eukaryota</taxon>
        <taxon>Fungi</taxon>
        <taxon>Dikarya</taxon>
        <taxon>Ascomycota</taxon>
        <taxon>Pezizomycotina</taxon>
        <taxon>Sordariomycetes</taxon>
        <taxon>Hypocreomycetidae</taxon>
        <taxon>Hypocreales</taxon>
        <taxon>Nectriaceae</taxon>
        <taxon>Fusarium</taxon>
        <taxon>Fusarium oxysporum species complex</taxon>
    </lineage>
</organism>
<accession>A0A2H3G607</accession>
<protein>
    <submittedName>
        <fullName evidence="1">Uncharacterized protein</fullName>
    </submittedName>
</protein>
<evidence type="ECO:0000313" key="1">
    <source>
        <dbReference type="EMBL" id="PCD26147.1"/>
    </source>
</evidence>
<evidence type="ECO:0000313" key="2">
    <source>
        <dbReference type="Proteomes" id="UP000219602"/>
    </source>
</evidence>